<dbReference type="Pfam" id="PF04237">
    <property type="entry name" value="YjbR"/>
    <property type="match status" value="1"/>
</dbReference>
<evidence type="ECO:0000313" key="2">
    <source>
        <dbReference type="Proteomes" id="UP000094969"/>
    </source>
</evidence>
<sequence>MTLAEYDAFCAALPATSHVVQWGDAHVWKVGGKVFAIARESADEPFAVTFKCSWASYDILKEQPGLRPAPYLASRGMSWIQRRTDEGMPDEALLDYLRESHRLIANKLSKRVRAELGFEA</sequence>
<dbReference type="RefSeq" id="WP_069691524.1">
    <property type="nucleotide sequence ID" value="NZ_CP017147.1"/>
</dbReference>
<accession>A0A1D7U4M6</accession>
<dbReference type="Gene3D" id="3.90.1150.30">
    <property type="match status" value="1"/>
</dbReference>
<evidence type="ECO:0008006" key="3">
    <source>
        <dbReference type="Google" id="ProtNLM"/>
    </source>
</evidence>
<dbReference type="InterPro" id="IPR058532">
    <property type="entry name" value="YjbR/MT2646/Rv2570-like"/>
</dbReference>
<name>A0A1D7U4M6_9HYPH</name>
<dbReference type="SUPFAM" id="SSF142906">
    <property type="entry name" value="YjbR-like"/>
    <property type="match status" value="1"/>
</dbReference>
<reference evidence="1 2" key="1">
    <citation type="journal article" date="2015" name="Antonie Van Leeuwenhoek">
        <title>Bosea vaviloviae sp. nov., a new species of slow-growing rhizobia isolated from nodules of the relict species Vavilovia formosa (Stev.) Fed.</title>
        <authorList>
            <person name="Safronova V.I."/>
            <person name="Kuznetsova I.G."/>
            <person name="Sazanova A.L."/>
            <person name="Kimeklis A.K."/>
            <person name="Belimov A.A."/>
            <person name="Andronov E.E."/>
            <person name="Pinaev A.G."/>
            <person name="Chizhevskaya E.P."/>
            <person name="Pukhaev A.R."/>
            <person name="Popov K.P."/>
            <person name="Willems A."/>
            <person name="Tikhonovich I.A."/>
        </authorList>
    </citation>
    <scope>NUCLEOTIDE SEQUENCE [LARGE SCALE GENOMIC DNA]</scope>
    <source>
        <strain evidence="1 2">Vaf18</strain>
    </source>
</reference>
<protein>
    <recommendedName>
        <fullName evidence="3">MmcQ/YjbR family DNA-binding protein</fullName>
    </recommendedName>
</protein>
<evidence type="ECO:0000313" key="1">
    <source>
        <dbReference type="EMBL" id="AOO82314.1"/>
    </source>
</evidence>
<dbReference type="InterPro" id="IPR007351">
    <property type="entry name" value="YjbR"/>
</dbReference>
<dbReference type="PANTHER" id="PTHR35145">
    <property type="entry name" value="CYTOPLASMIC PROTEIN-RELATED"/>
    <property type="match status" value="1"/>
</dbReference>
<dbReference type="InterPro" id="IPR038056">
    <property type="entry name" value="YjbR-like_sf"/>
</dbReference>
<dbReference type="KEGG" id="bvv:BHK69_19350"/>
<dbReference type="EMBL" id="CP017147">
    <property type="protein sequence ID" value="AOO82314.1"/>
    <property type="molecule type" value="Genomic_DNA"/>
</dbReference>
<gene>
    <name evidence="1" type="ORF">BHK69_19350</name>
</gene>
<dbReference type="Proteomes" id="UP000094969">
    <property type="component" value="Chromosome"/>
</dbReference>
<dbReference type="PANTHER" id="PTHR35145:SF1">
    <property type="entry name" value="CYTOPLASMIC PROTEIN"/>
    <property type="match status" value="1"/>
</dbReference>
<dbReference type="AlphaFoldDB" id="A0A1D7U4M6"/>
<keyword evidence="2" id="KW-1185">Reference proteome</keyword>
<organism evidence="1 2">
    <name type="scientific">Bosea vaviloviae</name>
    <dbReference type="NCBI Taxonomy" id="1526658"/>
    <lineage>
        <taxon>Bacteria</taxon>
        <taxon>Pseudomonadati</taxon>
        <taxon>Pseudomonadota</taxon>
        <taxon>Alphaproteobacteria</taxon>
        <taxon>Hyphomicrobiales</taxon>
        <taxon>Boseaceae</taxon>
        <taxon>Bosea</taxon>
    </lineage>
</organism>
<proteinExistence type="predicted"/>
<dbReference type="STRING" id="1526658.BHK69_19350"/>
<dbReference type="OrthoDB" id="9804614at2"/>